<dbReference type="EMBL" id="CAJPWZ010001503">
    <property type="protein sequence ID" value="CAG2217133.1"/>
    <property type="molecule type" value="Genomic_DNA"/>
</dbReference>
<proteinExistence type="predicted"/>
<organism evidence="2 3">
    <name type="scientific">Mytilus edulis</name>
    <name type="common">Blue mussel</name>
    <dbReference type="NCBI Taxonomy" id="6550"/>
    <lineage>
        <taxon>Eukaryota</taxon>
        <taxon>Metazoa</taxon>
        <taxon>Spiralia</taxon>
        <taxon>Lophotrochozoa</taxon>
        <taxon>Mollusca</taxon>
        <taxon>Bivalvia</taxon>
        <taxon>Autobranchia</taxon>
        <taxon>Pteriomorphia</taxon>
        <taxon>Mytilida</taxon>
        <taxon>Mytiloidea</taxon>
        <taxon>Mytilidae</taxon>
        <taxon>Mytilinae</taxon>
        <taxon>Mytilus</taxon>
    </lineage>
</organism>
<comment type="caution">
    <text evidence="2">The sequence shown here is derived from an EMBL/GenBank/DDBJ whole genome shotgun (WGS) entry which is preliminary data.</text>
</comment>
<gene>
    <name evidence="2" type="ORF">MEDL_30800</name>
</gene>
<accession>A0A8S3S8V2</accession>
<feature type="region of interest" description="Disordered" evidence="1">
    <location>
        <begin position="1"/>
        <end position="25"/>
    </location>
</feature>
<evidence type="ECO:0000256" key="1">
    <source>
        <dbReference type="SAM" id="MobiDB-lite"/>
    </source>
</evidence>
<dbReference type="Proteomes" id="UP000683360">
    <property type="component" value="Unassembled WGS sequence"/>
</dbReference>
<sequence>MRQPVLPNESASKNTHSTHDEQDIVGADNQMIEIKDKISQDVLKNVKKAQQKQKESCDVRHKVENKLLLVGDKVLSKTSAERQQIMEESRKRSRKTVKKVVKRFQKNRNKRKNREMLLMAKPGFERVESGVELLEGDEWLLIAYTLWLPGFSLFLFDFSKW</sequence>
<reference evidence="2" key="1">
    <citation type="submission" date="2021-03" db="EMBL/GenBank/DDBJ databases">
        <authorList>
            <person name="Bekaert M."/>
        </authorList>
    </citation>
    <scope>NUCLEOTIDE SEQUENCE</scope>
</reference>
<name>A0A8S3S8V2_MYTED</name>
<protein>
    <submittedName>
        <fullName evidence="2">Uncharacterized protein</fullName>
    </submittedName>
</protein>
<keyword evidence="3" id="KW-1185">Reference proteome</keyword>
<dbReference type="AlphaFoldDB" id="A0A8S3S8V2"/>
<evidence type="ECO:0000313" key="3">
    <source>
        <dbReference type="Proteomes" id="UP000683360"/>
    </source>
</evidence>
<evidence type="ECO:0000313" key="2">
    <source>
        <dbReference type="EMBL" id="CAG2217133.1"/>
    </source>
</evidence>